<dbReference type="PROSITE" id="PS51257">
    <property type="entry name" value="PROKAR_LIPOPROTEIN"/>
    <property type="match status" value="1"/>
</dbReference>
<proteinExistence type="predicted"/>
<evidence type="ECO:0000313" key="1">
    <source>
        <dbReference type="EMBL" id="MEM5531007.1"/>
    </source>
</evidence>
<accession>A0ABU9TBC4</accession>
<dbReference type="RefSeq" id="WP_033026540.1">
    <property type="nucleotide sequence ID" value="NZ_CANNEU010000051.1"/>
</dbReference>
<name>A0ABU9TBC4_9GAMM</name>
<keyword evidence="2" id="KW-1185">Reference proteome</keyword>
<dbReference type="EMBL" id="JBBMQX010000001">
    <property type="protein sequence ID" value="MEM5531007.1"/>
    <property type="molecule type" value="Genomic_DNA"/>
</dbReference>
<comment type="caution">
    <text evidence="1">The sequence shown here is derived from an EMBL/GenBank/DDBJ whole genome shotgun (WGS) entry which is preliminary data.</text>
</comment>
<gene>
    <name evidence="1" type="ORF">WNY57_01065</name>
</gene>
<organism evidence="1 2">
    <name type="scientific">Pseudoalteromonas arctica</name>
    <dbReference type="NCBI Taxonomy" id="394751"/>
    <lineage>
        <taxon>Bacteria</taxon>
        <taxon>Pseudomonadati</taxon>
        <taxon>Pseudomonadota</taxon>
        <taxon>Gammaproteobacteria</taxon>
        <taxon>Alteromonadales</taxon>
        <taxon>Pseudoalteromonadaceae</taxon>
        <taxon>Pseudoalteromonas</taxon>
    </lineage>
</organism>
<reference evidence="1 2" key="1">
    <citation type="submission" date="2024-03" db="EMBL/GenBank/DDBJ databases">
        <title>Community enrichment and isolation of bacterial strains for fucoidan degradation.</title>
        <authorList>
            <person name="Sichert A."/>
        </authorList>
    </citation>
    <scope>NUCLEOTIDE SEQUENCE [LARGE SCALE GENOMIC DNA]</scope>
    <source>
        <strain evidence="1 2">AS26</strain>
    </source>
</reference>
<protein>
    <recommendedName>
        <fullName evidence="3">Lipoprotein</fullName>
    </recommendedName>
</protein>
<sequence>MRQTFVVLIIVFLSSCSSYKEVPSFDAYAMEIAPGKYEIKTSYTSSYRGNLHAPFDLRKHVNSHDTYFSVPKIEGIVFFSEIDMFEKTEILGILYQSDLKGKIEFKGNKMVLMLKLPRYEGSSSIPTRWEPYRFNGEYSLQKLANKSLKQDK</sequence>
<dbReference type="Proteomes" id="UP001457661">
    <property type="component" value="Unassembled WGS sequence"/>
</dbReference>
<evidence type="ECO:0000313" key="2">
    <source>
        <dbReference type="Proteomes" id="UP001457661"/>
    </source>
</evidence>
<evidence type="ECO:0008006" key="3">
    <source>
        <dbReference type="Google" id="ProtNLM"/>
    </source>
</evidence>